<name>A0A7W7CCB8_9PSEU</name>
<protein>
    <submittedName>
        <fullName evidence="1">Uncharacterized protein</fullName>
    </submittedName>
</protein>
<dbReference type="Proteomes" id="UP000533598">
    <property type="component" value="Unassembled WGS sequence"/>
</dbReference>
<accession>A0A7W7CCB8</accession>
<keyword evidence="2" id="KW-1185">Reference proteome</keyword>
<gene>
    <name evidence="1" type="ORF">HNR67_004626</name>
</gene>
<reference evidence="1 2" key="1">
    <citation type="submission" date="2020-08" db="EMBL/GenBank/DDBJ databases">
        <title>Sequencing the genomes of 1000 actinobacteria strains.</title>
        <authorList>
            <person name="Klenk H.-P."/>
        </authorList>
    </citation>
    <scope>NUCLEOTIDE SEQUENCE [LARGE SCALE GENOMIC DNA]</scope>
    <source>
        <strain evidence="1 2">DSM 44230</strain>
    </source>
</reference>
<comment type="caution">
    <text evidence="1">The sequence shown here is derived from an EMBL/GenBank/DDBJ whole genome shotgun (WGS) entry which is preliminary data.</text>
</comment>
<proteinExistence type="predicted"/>
<evidence type="ECO:0000313" key="1">
    <source>
        <dbReference type="EMBL" id="MBB4678508.1"/>
    </source>
</evidence>
<organism evidence="1 2">
    <name type="scientific">Crossiella cryophila</name>
    <dbReference type="NCBI Taxonomy" id="43355"/>
    <lineage>
        <taxon>Bacteria</taxon>
        <taxon>Bacillati</taxon>
        <taxon>Actinomycetota</taxon>
        <taxon>Actinomycetes</taxon>
        <taxon>Pseudonocardiales</taxon>
        <taxon>Pseudonocardiaceae</taxon>
        <taxon>Crossiella</taxon>
    </lineage>
</organism>
<dbReference type="AlphaFoldDB" id="A0A7W7CCB8"/>
<sequence>MDNAESTRYIQILVAGREIPRIVVRVTGTIEERFTQESRWEPSDLLSRVPDEPLWSTHEYSAWSAEGLPERLAKEVLNARKTSELAEVTYYAVRHDKVREPGIDGAFALIRRTDRRSEEKYDGYHLWSWTDLIGQWNTDRVTDYSYFPVSPEEAERLRQRLDRETAENWRHHAVTEHGRLRAVVRVGVGPDRQGWEMYFTGYEWWHTKAWGEAPDPSRQTEEIDYQRAVELMPELVQRNRAELTGGYALFHQPSDVIDLENAYQVVQELRPEHRIFLPLEEREAKALAGQILVRNAKRQAAPVDGYHYFAYFALDADMHDLGKVMSVIRAPLAETRPYEVFLREGEWPPTRQRHWPHTLPLDEEGIEQATRVIAAAKTRYFMVSLAGQEGTELVRLTGTTEETSHDLGWLPSNRIEHWRETPRLLVSEYDKGTLDLHRFYDAKFARAKALEGNEYEYLAFFEELAEAFDFGNAYLLVRRKDNVSEEFLRPDGWTRTDRARQLDQRGSQPEWQLPITEEEIRGLTA</sequence>
<evidence type="ECO:0000313" key="2">
    <source>
        <dbReference type="Proteomes" id="UP000533598"/>
    </source>
</evidence>
<dbReference type="EMBL" id="JACHMH010000001">
    <property type="protein sequence ID" value="MBB4678508.1"/>
    <property type="molecule type" value="Genomic_DNA"/>
</dbReference>
<dbReference type="RefSeq" id="WP_185004334.1">
    <property type="nucleotide sequence ID" value="NZ_BAAAUI010000036.1"/>
</dbReference>